<keyword evidence="4" id="KW-1185">Reference proteome</keyword>
<dbReference type="AlphaFoldDB" id="A0A5D0RJ36"/>
<dbReference type="InterPro" id="IPR019734">
    <property type="entry name" value="TPR_rpt"/>
</dbReference>
<feature type="region of interest" description="Disordered" evidence="2">
    <location>
        <begin position="122"/>
        <end position="151"/>
    </location>
</feature>
<name>A0A5D0RJ36_9RHOB</name>
<dbReference type="RefSeq" id="WP_148378004.1">
    <property type="nucleotide sequence ID" value="NZ_VSIY01000009.1"/>
</dbReference>
<accession>A0A5D0RJ36</accession>
<dbReference type="EMBL" id="VSIY01000009">
    <property type="protein sequence ID" value="TYB80941.1"/>
    <property type="molecule type" value="Genomic_DNA"/>
</dbReference>
<comment type="subcellular location">
    <subcellularLocation>
        <location evidence="1">Periplasm</location>
    </subcellularLocation>
</comment>
<keyword evidence="1" id="KW-0574">Periplasm</keyword>
<reference evidence="3 4" key="1">
    <citation type="submission" date="2019-08" db="EMBL/GenBank/DDBJ databases">
        <title>Identification of a novel species of the genus Boseongicola.</title>
        <authorList>
            <person name="Zhang X.-Q."/>
        </authorList>
    </citation>
    <scope>NUCLEOTIDE SEQUENCE [LARGE SCALE GENOMIC DNA]</scope>
    <source>
        <strain evidence="3 4">HY14</strain>
    </source>
</reference>
<dbReference type="Proteomes" id="UP000322080">
    <property type="component" value="Unassembled WGS sequence"/>
</dbReference>
<dbReference type="HAMAP" id="MF_02066">
    <property type="entry name" value="CpoB"/>
    <property type="match status" value="1"/>
</dbReference>
<dbReference type="InterPro" id="IPR034706">
    <property type="entry name" value="CpoB"/>
</dbReference>
<organism evidence="3 4">
    <name type="scientific">Maritimibacter fusiformis</name>
    <dbReference type="NCBI Taxonomy" id="2603819"/>
    <lineage>
        <taxon>Bacteria</taxon>
        <taxon>Pseudomonadati</taxon>
        <taxon>Pseudomonadota</taxon>
        <taxon>Alphaproteobacteria</taxon>
        <taxon>Rhodobacterales</taxon>
        <taxon>Roseobacteraceae</taxon>
        <taxon>Maritimibacter</taxon>
    </lineage>
</organism>
<dbReference type="Pfam" id="PF13432">
    <property type="entry name" value="TPR_16"/>
    <property type="match status" value="1"/>
</dbReference>
<dbReference type="NCBIfam" id="TIGR02795">
    <property type="entry name" value="tol_pal_ybgF"/>
    <property type="match status" value="1"/>
</dbReference>
<sequence length="278" mass="29017" precursor="true">MRVSRPLVAALAAALILGLPLGGLAQDRAQTLADVRQELTVLHVEIQRLKRELNTTGGATVPSTAGTLLDRVNAIEAQVQRLTGKTEELEFRINQIVKDGTNRIGDLEFRLVELEGGDVSKLGETSTLGGGELPEVPTAPTPTTPSGGSQLAVGEQADYDAALSAFNAGDYALAADLFAEFTATYPGGPMTGEAQFLRGESLARQGLVFDAARAYLDAFSGNETGPRAAEALLKLGAALGELGQVKEACETLGEVARRFPSDPAVADAQAARRALGCD</sequence>
<dbReference type="SUPFAM" id="SSF48452">
    <property type="entry name" value="TPR-like"/>
    <property type="match status" value="1"/>
</dbReference>
<evidence type="ECO:0000256" key="2">
    <source>
        <dbReference type="SAM" id="MobiDB-lite"/>
    </source>
</evidence>
<keyword evidence="1" id="KW-0175">Coiled coil</keyword>
<dbReference type="InterPro" id="IPR014162">
    <property type="entry name" value="CpoB_C"/>
</dbReference>
<feature type="coiled-coil region" evidence="1">
    <location>
        <begin position="32"/>
        <end position="92"/>
    </location>
</feature>
<evidence type="ECO:0000313" key="3">
    <source>
        <dbReference type="EMBL" id="TYB80941.1"/>
    </source>
</evidence>
<proteinExistence type="inferred from homology"/>
<keyword evidence="1" id="KW-0732">Signal</keyword>
<keyword evidence="1" id="KW-0132">Cell division</keyword>
<evidence type="ECO:0000313" key="4">
    <source>
        <dbReference type="Proteomes" id="UP000322080"/>
    </source>
</evidence>
<feature type="signal peptide" evidence="1">
    <location>
        <begin position="1"/>
        <end position="25"/>
    </location>
</feature>
<dbReference type="Gene3D" id="1.25.40.10">
    <property type="entry name" value="Tetratricopeptide repeat domain"/>
    <property type="match status" value="1"/>
</dbReference>
<gene>
    <name evidence="3" type="primary">ybgF</name>
    <name evidence="1" type="synonym">cpoB</name>
    <name evidence="3" type="ORF">FVF75_10840</name>
</gene>
<dbReference type="InterPro" id="IPR011990">
    <property type="entry name" value="TPR-like_helical_dom_sf"/>
</dbReference>
<feature type="chain" id="PRO_5023213928" description="Cell division coordinator CpoB" evidence="1">
    <location>
        <begin position="26"/>
        <end position="278"/>
    </location>
</feature>
<dbReference type="GO" id="GO:0030288">
    <property type="term" value="C:outer membrane-bounded periplasmic space"/>
    <property type="evidence" value="ECO:0007669"/>
    <property type="project" value="UniProtKB-UniRule"/>
</dbReference>
<evidence type="ECO:0000256" key="1">
    <source>
        <dbReference type="HAMAP-Rule" id="MF_02066"/>
    </source>
</evidence>
<comment type="function">
    <text evidence="1">Mediates coordination of peptidoglycan synthesis and outer membrane constriction during cell division.</text>
</comment>
<comment type="caution">
    <text evidence="3">The sequence shown here is derived from an EMBL/GenBank/DDBJ whole genome shotgun (WGS) entry which is preliminary data.</text>
</comment>
<comment type="similarity">
    <text evidence="1">Belongs to the CpoB family.</text>
</comment>
<protein>
    <recommendedName>
        <fullName evidence="1">Cell division coordinator CpoB</fullName>
    </recommendedName>
</protein>
<dbReference type="GO" id="GO:0043093">
    <property type="term" value="P:FtsZ-dependent cytokinesis"/>
    <property type="evidence" value="ECO:0007669"/>
    <property type="project" value="UniProtKB-UniRule"/>
</dbReference>
<keyword evidence="1" id="KW-0131">Cell cycle</keyword>
<dbReference type="Pfam" id="PF13174">
    <property type="entry name" value="TPR_6"/>
    <property type="match status" value="1"/>
</dbReference>